<reference evidence="2" key="1">
    <citation type="submission" date="2016-11" db="UniProtKB">
        <authorList>
            <consortium name="WormBaseParasite"/>
        </authorList>
    </citation>
    <scope>IDENTIFICATION</scope>
    <source>
        <strain evidence="2">KR3021</strain>
    </source>
</reference>
<dbReference type="WBParaSite" id="RSKR_0000698100.1">
    <property type="protein sequence ID" value="RSKR_0000698100.1"/>
    <property type="gene ID" value="RSKR_0000698100"/>
</dbReference>
<name>A0AC35U2L1_9BILA</name>
<sequence length="380" mass="43113">MSAFSKFVSGLTSPWSLAFSAFGLFYGGYQIVDMTQSGEKYDLEADLAGKTYIITGATSGLGKVTAEELAKRNARVIMACRDREKCIQVRRDIVLNTRNKQVYCRKLDLADFDSVTSFASKVMKGDFELDRIDGLVNNAAIIEGERVIQKDGIENTIATNHMGAFLLTGLLLGKLLEQNHPSRIVFLNSNVINKECEIDFDDMNRDKMKKWDSFKVYKSSKLASALFAKELSERLKDSNITVSMVDPGRSKTGLGNQLDGQKFFLSRWLLNIVSIFMGQRRPEKAIRPVLYAIADPELDKVTGIFVDRERKAQEWAQCTEDKELRNRLWLTTEKWTKFAEHLSQLNLETGFPVNNSSAENALATLETVTKKRTWKTLWLW</sequence>
<dbReference type="Proteomes" id="UP000095286">
    <property type="component" value="Unplaced"/>
</dbReference>
<evidence type="ECO:0000313" key="1">
    <source>
        <dbReference type="Proteomes" id="UP000095286"/>
    </source>
</evidence>
<proteinExistence type="predicted"/>
<protein>
    <submittedName>
        <fullName evidence="2">Retinol dehydrogenase 13</fullName>
    </submittedName>
</protein>
<organism evidence="1 2">
    <name type="scientific">Rhabditophanes sp. KR3021</name>
    <dbReference type="NCBI Taxonomy" id="114890"/>
    <lineage>
        <taxon>Eukaryota</taxon>
        <taxon>Metazoa</taxon>
        <taxon>Ecdysozoa</taxon>
        <taxon>Nematoda</taxon>
        <taxon>Chromadorea</taxon>
        <taxon>Rhabditida</taxon>
        <taxon>Tylenchina</taxon>
        <taxon>Panagrolaimomorpha</taxon>
        <taxon>Strongyloidoidea</taxon>
        <taxon>Alloionematidae</taxon>
        <taxon>Rhabditophanes</taxon>
    </lineage>
</organism>
<accession>A0AC35U2L1</accession>
<evidence type="ECO:0000313" key="2">
    <source>
        <dbReference type="WBParaSite" id="RSKR_0000698100.1"/>
    </source>
</evidence>